<organism evidence="2 3">
    <name type="scientific">Bos mutus</name>
    <name type="common">wild yak</name>
    <dbReference type="NCBI Taxonomy" id="72004"/>
    <lineage>
        <taxon>Eukaryota</taxon>
        <taxon>Metazoa</taxon>
        <taxon>Chordata</taxon>
        <taxon>Craniata</taxon>
        <taxon>Vertebrata</taxon>
        <taxon>Euteleostomi</taxon>
        <taxon>Mammalia</taxon>
        <taxon>Eutheria</taxon>
        <taxon>Laurasiatheria</taxon>
        <taxon>Artiodactyla</taxon>
        <taxon>Ruminantia</taxon>
        <taxon>Pecora</taxon>
        <taxon>Bovidae</taxon>
        <taxon>Bovinae</taxon>
        <taxon>Bos</taxon>
    </lineage>
</organism>
<proteinExistence type="predicted"/>
<gene>
    <name evidence="2" type="ORF">E5288_WYG017310</name>
</gene>
<protein>
    <submittedName>
        <fullName evidence="2">Uncharacterized protein</fullName>
    </submittedName>
</protein>
<evidence type="ECO:0000313" key="3">
    <source>
        <dbReference type="Proteomes" id="UP000322234"/>
    </source>
</evidence>
<dbReference type="Proteomes" id="UP000322234">
    <property type="component" value="Unassembled WGS sequence"/>
</dbReference>
<sequence>MALRAGRDARSWAKVLLPIPENCSLRRLGDHSASSSSALPGLASSENNCASAFRSCPPYHPENEKPQEQGRGFRLRPRRRTMEDPEGPSGQGSKFSGEIYSLDPKHPHCTRIQVI</sequence>
<comment type="caution">
    <text evidence="2">The sequence shown here is derived from an EMBL/GenBank/DDBJ whole genome shotgun (WGS) entry which is preliminary data.</text>
</comment>
<dbReference type="AlphaFoldDB" id="A0A6B0RRR9"/>
<dbReference type="EMBL" id="VBQZ03000061">
    <property type="protein sequence ID" value="MXQ90073.1"/>
    <property type="molecule type" value="Genomic_DNA"/>
</dbReference>
<name>A0A6B0RRR9_9CETA</name>
<reference evidence="2" key="1">
    <citation type="submission" date="2019-10" db="EMBL/GenBank/DDBJ databases">
        <title>The sequence and de novo assembly of the wild yak genome.</title>
        <authorList>
            <person name="Liu Y."/>
        </authorList>
    </citation>
    <scope>NUCLEOTIDE SEQUENCE [LARGE SCALE GENOMIC DNA]</scope>
    <source>
        <strain evidence="2">WY2019</strain>
    </source>
</reference>
<evidence type="ECO:0000256" key="1">
    <source>
        <dbReference type="SAM" id="MobiDB-lite"/>
    </source>
</evidence>
<feature type="region of interest" description="Disordered" evidence="1">
    <location>
        <begin position="53"/>
        <end position="115"/>
    </location>
</feature>
<evidence type="ECO:0000313" key="2">
    <source>
        <dbReference type="EMBL" id="MXQ90073.1"/>
    </source>
</evidence>
<accession>A0A6B0RRR9</accession>
<keyword evidence="3" id="KW-1185">Reference proteome</keyword>